<evidence type="ECO:0000256" key="5">
    <source>
        <dbReference type="ARBA" id="ARBA00022448"/>
    </source>
</evidence>
<evidence type="ECO:0000256" key="1">
    <source>
        <dbReference type="ARBA" id="ARBA00003408"/>
    </source>
</evidence>
<dbReference type="PANTHER" id="PTHR43298:SF2">
    <property type="entry name" value="FMN_FAD EXPORTER YEEO-RELATED"/>
    <property type="match status" value="1"/>
</dbReference>
<dbReference type="GO" id="GO:0042910">
    <property type="term" value="F:xenobiotic transmembrane transporter activity"/>
    <property type="evidence" value="ECO:0007669"/>
    <property type="project" value="InterPro"/>
</dbReference>
<feature type="transmembrane region" description="Helical" evidence="13">
    <location>
        <begin position="194"/>
        <end position="218"/>
    </location>
</feature>
<feature type="transmembrane region" description="Helical" evidence="13">
    <location>
        <begin position="12"/>
        <end position="33"/>
    </location>
</feature>
<dbReference type="STRING" id="1121301.SAMN02745912_01411"/>
<keyword evidence="9 13" id="KW-1133">Transmembrane helix</keyword>
<sequence length="456" mass="49571">MTQEKSLISGNIFNELIKLAIPIMGTSFLQMAYSMTDMIWIGRVGSRAVAAVGTAGFFPWLAIAFIRISQIGAEVGVAQSIGKDDIKGAKGFARSALQLDFIIALLYGIFLILFRKPLIGFFKIEDAYVVNRAIDYLSIIGLGTVFSFANPVFTSVFNGAGKSKPPFLINSVGLIANMILDPLLIFGIGPLPGLGVRGAAIATITAQLIVTIIFLLYVKKDTLFLSEVKFYNLPELMYIKKIVKLGFPATLQSGMFTIFAMIIARIIANWGPIPIAVQKVGSQIESISWMTAHGFATALSAFVGQNYGAGKIKRVYRGYFTALGIMSIIGVCTSLLLILFAKPIFTIFIPEDKAIVQGVIYLRILGVSQFFMCIEITTTGAFNGLGKTLPPSLISIIFTGLRIPAALMLSKPEILGLNGVWWSISLSSVIKGIILVIWFGIVIRKQKITEDNNLEP</sequence>
<comment type="similarity">
    <text evidence="3">Belongs to the multi antimicrobial extrusion (MATE) (TC 2.A.66.1) family.</text>
</comment>
<dbReference type="CDD" id="cd13140">
    <property type="entry name" value="MATE_like_1"/>
    <property type="match status" value="1"/>
</dbReference>
<feature type="transmembrane region" description="Helical" evidence="13">
    <location>
        <begin position="287"/>
        <end position="307"/>
    </location>
</feature>
<dbReference type="PANTHER" id="PTHR43298">
    <property type="entry name" value="MULTIDRUG RESISTANCE PROTEIN NORM-RELATED"/>
    <property type="match status" value="1"/>
</dbReference>
<dbReference type="InterPro" id="IPR048279">
    <property type="entry name" value="MdtK-like"/>
</dbReference>
<feature type="transmembrane region" description="Helical" evidence="13">
    <location>
        <begin position="389"/>
        <end position="409"/>
    </location>
</feature>
<keyword evidence="10" id="KW-0406">Ion transport</keyword>
<dbReference type="EMBL" id="FRAG01000012">
    <property type="protein sequence ID" value="SHJ86668.1"/>
    <property type="molecule type" value="Genomic_DNA"/>
</dbReference>
<keyword evidence="6" id="KW-0050">Antiport</keyword>
<evidence type="ECO:0000256" key="7">
    <source>
        <dbReference type="ARBA" id="ARBA00022475"/>
    </source>
</evidence>
<proteinExistence type="inferred from homology"/>
<evidence type="ECO:0000256" key="6">
    <source>
        <dbReference type="ARBA" id="ARBA00022449"/>
    </source>
</evidence>
<dbReference type="RefSeq" id="WP_073148346.1">
    <property type="nucleotide sequence ID" value="NZ_FRAG01000012.1"/>
</dbReference>
<keyword evidence="5" id="KW-0813">Transport</keyword>
<dbReference type="PIRSF" id="PIRSF006603">
    <property type="entry name" value="DinF"/>
    <property type="match status" value="1"/>
</dbReference>
<feature type="transmembrane region" description="Helical" evidence="13">
    <location>
        <begin position="245"/>
        <end position="267"/>
    </location>
</feature>
<feature type="transmembrane region" description="Helical" evidence="13">
    <location>
        <begin position="134"/>
        <end position="160"/>
    </location>
</feature>
<keyword evidence="15" id="KW-1185">Reference proteome</keyword>
<evidence type="ECO:0000256" key="10">
    <source>
        <dbReference type="ARBA" id="ARBA00023065"/>
    </source>
</evidence>
<evidence type="ECO:0000256" key="4">
    <source>
        <dbReference type="ARBA" id="ARBA00020268"/>
    </source>
</evidence>
<feature type="transmembrane region" description="Helical" evidence="13">
    <location>
        <begin position="421"/>
        <end position="443"/>
    </location>
</feature>
<evidence type="ECO:0000256" key="9">
    <source>
        <dbReference type="ARBA" id="ARBA00022989"/>
    </source>
</evidence>
<comment type="function">
    <text evidence="1">Multidrug efflux pump.</text>
</comment>
<dbReference type="NCBIfam" id="TIGR00797">
    <property type="entry name" value="matE"/>
    <property type="match status" value="1"/>
</dbReference>
<evidence type="ECO:0000313" key="14">
    <source>
        <dbReference type="EMBL" id="SHJ86668.1"/>
    </source>
</evidence>
<dbReference type="AlphaFoldDB" id="A0A1M6MT29"/>
<dbReference type="OrthoDB" id="9776324at2"/>
<evidence type="ECO:0000256" key="2">
    <source>
        <dbReference type="ARBA" id="ARBA00004651"/>
    </source>
</evidence>
<feature type="transmembrane region" description="Helical" evidence="13">
    <location>
        <begin position="96"/>
        <end position="114"/>
    </location>
</feature>
<organism evidence="14 15">
    <name type="scientific">Paramaledivibacter caminithermalis (strain DSM 15212 / CIP 107654 / DViRD3)</name>
    <name type="common">Clostridium caminithermale</name>
    <dbReference type="NCBI Taxonomy" id="1121301"/>
    <lineage>
        <taxon>Bacteria</taxon>
        <taxon>Bacillati</taxon>
        <taxon>Bacillota</taxon>
        <taxon>Clostridia</taxon>
        <taxon>Peptostreptococcales</taxon>
        <taxon>Caminicellaceae</taxon>
        <taxon>Paramaledivibacter</taxon>
    </lineage>
</organism>
<keyword evidence="11 13" id="KW-0472">Membrane</keyword>
<feature type="transmembrane region" description="Helical" evidence="13">
    <location>
        <begin position="45"/>
        <end position="66"/>
    </location>
</feature>
<evidence type="ECO:0000256" key="3">
    <source>
        <dbReference type="ARBA" id="ARBA00010199"/>
    </source>
</evidence>
<evidence type="ECO:0000256" key="13">
    <source>
        <dbReference type="SAM" id="Phobius"/>
    </source>
</evidence>
<gene>
    <name evidence="14" type="ORF">SAMN02745912_01411</name>
</gene>
<evidence type="ECO:0000313" key="15">
    <source>
        <dbReference type="Proteomes" id="UP000184465"/>
    </source>
</evidence>
<evidence type="ECO:0000256" key="8">
    <source>
        <dbReference type="ARBA" id="ARBA00022692"/>
    </source>
</evidence>
<dbReference type="Pfam" id="PF01554">
    <property type="entry name" value="MatE"/>
    <property type="match status" value="2"/>
</dbReference>
<dbReference type="InterPro" id="IPR002528">
    <property type="entry name" value="MATE_fam"/>
</dbReference>
<dbReference type="GO" id="GO:0005886">
    <property type="term" value="C:plasma membrane"/>
    <property type="evidence" value="ECO:0007669"/>
    <property type="project" value="UniProtKB-SubCell"/>
</dbReference>
<dbReference type="InterPro" id="IPR050222">
    <property type="entry name" value="MATE_MdtK"/>
</dbReference>
<evidence type="ECO:0000256" key="11">
    <source>
        <dbReference type="ARBA" id="ARBA00023136"/>
    </source>
</evidence>
<feature type="transmembrane region" description="Helical" evidence="13">
    <location>
        <begin position="167"/>
        <end position="188"/>
    </location>
</feature>
<keyword evidence="7" id="KW-1003">Cell membrane</keyword>
<evidence type="ECO:0000256" key="12">
    <source>
        <dbReference type="ARBA" id="ARBA00031636"/>
    </source>
</evidence>
<feature type="transmembrane region" description="Helical" evidence="13">
    <location>
        <begin position="319"/>
        <end position="340"/>
    </location>
</feature>
<reference evidence="14 15" key="1">
    <citation type="submission" date="2016-11" db="EMBL/GenBank/DDBJ databases">
        <authorList>
            <person name="Jaros S."/>
            <person name="Januszkiewicz K."/>
            <person name="Wedrychowicz H."/>
        </authorList>
    </citation>
    <scope>NUCLEOTIDE SEQUENCE [LARGE SCALE GENOMIC DNA]</scope>
    <source>
        <strain evidence="14 15">DSM 15212</strain>
    </source>
</reference>
<comment type="subcellular location">
    <subcellularLocation>
        <location evidence="2">Cell membrane</location>
        <topology evidence="2">Multi-pass membrane protein</topology>
    </subcellularLocation>
</comment>
<dbReference type="GO" id="GO:0006811">
    <property type="term" value="P:monoatomic ion transport"/>
    <property type="evidence" value="ECO:0007669"/>
    <property type="project" value="UniProtKB-KW"/>
</dbReference>
<keyword evidence="8 13" id="KW-0812">Transmembrane</keyword>
<dbReference type="GO" id="GO:0015297">
    <property type="term" value="F:antiporter activity"/>
    <property type="evidence" value="ECO:0007669"/>
    <property type="project" value="UniProtKB-KW"/>
</dbReference>
<accession>A0A1M6MT29</accession>
<feature type="transmembrane region" description="Helical" evidence="13">
    <location>
        <begin position="360"/>
        <end position="382"/>
    </location>
</feature>
<name>A0A1M6MT29_PARC5</name>
<protein>
    <recommendedName>
        <fullName evidence="4">Probable multidrug resistance protein NorM</fullName>
    </recommendedName>
    <alternativeName>
        <fullName evidence="12">Multidrug-efflux transporter</fullName>
    </alternativeName>
</protein>
<dbReference type="Proteomes" id="UP000184465">
    <property type="component" value="Unassembled WGS sequence"/>
</dbReference>